<keyword evidence="2" id="KW-1133">Transmembrane helix</keyword>
<protein>
    <submittedName>
        <fullName evidence="3">Uncharacterized protein</fullName>
    </submittedName>
</protein>
<evidence type="ECO:0000256" key="1">
    <source>
        <dbReference type="SAM" id="MobiDB-lite"/>
    </source>
</evidence>
<dbReference type="Proteomes" id="UP000297447">
    <property type="component" value="Unassembled WGS sequence"/>
</dbReference>
<gene>
    <name evidence="3" type="ORF">E3T55_04650</name>
</gene>
<feature type="transmembrane region" description="Helical" evidence="2">
    <location>
        <begin position="12"/>
        <end position="33"/>
    </location>
</feature>
<accession>A0A4R9A8Z6</accession>
<keyword evidence="2" id="KW-0472">Membrane</keyword>
<name>A0A4R9A8Z6_9MICO</name>
<proteinExistence type="predicted"/>
<keyword evidence="4" id="KW-1185">Reference proteome</keyword>
<evidence type="ECO:0000313" key="4">
    <source>
        <dbReference type="Proteomes" id="UP000297447"/>
    </source>
</evidence>
<feature type="region of interest" description="Disordered" evidence="1">
    <location>
        <begin position="48"/>
        <end position="71"/>
    </location>
</feature>
<comment type="caution">
    <text evidence="3">The sequence shown here is derived from an EMBL/GenBank/DDBJ whole genome shotgun (WGS) entry which is preliminary data.</text>
</comment>
<keyword evidence="2" id="KW-0812">Transmembrane</keyword>
<reference evidence="3 4" key="1">
    <citation type="submission" date="2019-03" db="EMBL/GenBank/DDBJ databases">
        <title>Genomics of glacier-inhabiting Cryobacterium strains.</title>
        <authorList>
            <person name="Liu Q."/>
            <person name="Xin Y.-H."/>
        </authorList>
    </citation>
    <scope>NUCLEOTIDE SEQUENCE [LARGE SCALE GENOMIC DNA]</scope>
    <source>
        <strain evidence="3 4">Hh14</strain>
    </source>
</reference>
<sequence length="71" mass="7711">MLLPEATLHSDFFAILAAFVAINTVMYAALAIAKIVPMVHLGDLVPGRRRRSETRSIHPETSPDIPDAPST</sequence>
<dbReference type="EMBL" id="SOHE01000018">
    <property type="protein sequence ID" value="TFD54074.1"/>
    <property type="molecule type" value="Genomic_DNA"/>
</dbReference>
<evidence type="ECO:0000256" key="2">
    <source>
        <dbReference type="SAM" id="Phobius"/>
    </source>
</evidence>
<organism evidence="3 4">
    <name type="scientific">Cryobacterium frigoriphilum</name>
    <dbReference type="NCBI Taxonomy" id="1259150"/>
    <lineage>
        <taxon>Bacteria</taxon>
        <taxon>Bacillati</taxon>
        <taxon>Actinomycetota</taxon>
        <taxon>Actinomycetes</taxon>
        <taxon>Micrococcales</taxon>
        <taxon>Microbacteriaceae</taxon>
        <taxon>Cryobacterium</taxon>
    </lineage>
</organism>
<dbReference type="OrthoDB" id="5077119at2"/>
<dbReference type="AlphaFoldDB" id="A0A4R9A8Z6"/>
<evidence type="ECO:0000313" key="3">
    <source>
        <dbReference type="EMBL" id="TFD54074.1"/>
    </source>
</evidence>